<gene>
    <name evidence="1" type="ORF">DRH29_04150</name>
</gene>
<organism evidence="1 2">
    <name type="scientific">candidate division Kazan bacterium</name>
    <dbReference type="NCBI Taxonomy" id="2202143"/>
    <lineage>
        <taxon>Bacteria</taxon>
        <taxon>Bacteria division Kazan-3B-28</taxon>
    </lineage>
</organism>
<sequence>MDTMKPITITINPPITEYCEKCDYEAAYSFNILHHKCPKCGAASIRRGARPKPQNERPISIMKSHGSYDLLHPNEKQFCYVVYNCPDGRKYPFLIDEDIDISDPLEAILELHDIINGFLWSSYEKDINQLYELVNDPEERERQERLRLLAEKEELERKLYKIYYYLNEEV</sequence>
<evidence type="ECO:0000313" key="2">
    <source>
        <dbReference type="Proteomes" id="UP000281261"/>
    </source>
</evidence>
<dbReference type="EMBL" id="QMNG01000040">
    <property type="protein sequence ID" value="RLC36630.1"/>
    <property type="molecule type" value="Genomic_DNA"/>
</dbReference>
<dbReference type="Proteomes" id="UP000281261">
    <property type="component" value="Unassembled WGS sequence"/>
</dbReference>
<comment type="caution">
    <text evidence="1">The sequence shown here is derived from an EMBL/GenBank/DDBJ whole genome shotgun (WGS) entry which is preliminary data.</text>
</comment>
<dbReference type="AlphaFoldDB" id="A0A420ZBV6"/>
<proteinExistence type="predicted"/>
<reference evidence="1 2" key="1">
    <citation type="submission" date="2018-06" db="EMBL/GenBank/DDBJ databases">
        <title>Extensive metabolic versatility and redundancy in microbially diverse, dynamic hydrothermal sediments.</title>
        <authorList>
            <person name="Dombrowski N."/>
            <person name="Teske A."/>
            <person name="Baker B.J."/>
        </authorList>
    </citation>
    <scope>NUCLEOTIDE SEQUENCE [LARGE SCALE GENOMIC DNA]</scope>
    <source>
        <strain evidence="1">B79_G16</strain>
    </source>
</reference>
<accession>A0A420ZBV6</accession>
<evidence type="ECO:0000313" key="1">
    <source>
        <dbReference type="EMBL" id="RLC36630.1"/>
    </source>
</evidence>
<name>A0A420ZBV6_UNCK3</name>
<protein>
    <submittedName>
        <fullName evidence="1">Uncharacterized protein</fullName>
    </submittedName>
</protein>